<feature type="binding site" evidence="7">
    <location>
        <position position="52"/>
    </location>
    <ligand>
        <name>S-adenosyl-L-methionine</name>
        <dbReference type="ChEBI" id="CHEBI:59789"/>
    </ligand>
</feature>
<dbReference type="GO" id="GO:0071424">
    <property type="term" value="F:rRNA (cytosine-N4-)-methyltransferase activity"/>
    <property type="evidence" value="ECO:0007669"/>
    <property type="project" value="UniProtKB-UniRule"/>
</dbReference>
<feature type="binding site" evidence="7">
    <location>
        <position position="79"/>
    </location>
    <ligand>
        <name>S-adenosyl-L-methionine</name>
        <dbReference type="ChEBI" id="CHEBI:59789"/>
    </ligand>
</feature>
<keyword evidence="4 7" id="KW-0489">Methyltransferase</keyword>
<dbReference type="PANTHER" id="PTHR11265">
    <property type="entry name" value="S-ADENOSYL-METHYLTRANSFERASE MRAW"/>
    <property type="match status" value="1"/>
</dbReference>
<dbReference type="InterPro" id="IPR023397">
    <property type="entry name" value="SAM-dep_MeTrfase_MraW_recog"/>
</dbReference>
<evidence type="ECO:0000256" key="4">
    <source>
        <dbReference type="ARBA" id="ARBA00022603"/>
    </source>
</evidence>
<evidence type="ECO:0000313" key="9">
    <source>
        <dbReference type="EMBL" id="EAI8858637.1"/>
    </source>
</evidence>
<dbReference type="Gene3D" id="1.10.150.170">
    <property type="entry name" value="Putative methyltransferase TM0872, insert domain"/>
    <property type="match status" value="1"/>
</dbReference>
<gene>
    <name evidence="7 10" type="primary">rsmH</name>
    <name evidence="10" type="ORF">AAH24_06655</name>
    <name evidence="8" type="ORF">BVH53_04935</name>
    <name evidence="9" type="ORF">CX802_02065</name>
</gene>
<feature type="binding site" evidence="7">
    <location>
        <position position="104"/>
    </location>
    <ligand>
        <name>S-adenosyl-L-methionine</name>
        <dbReference type="ChEBI" id="CHEBI:59789"/>
    </ligand>
</feature>
<dbReference type="PANTHER" id="PTHR11265:SF0">
    <property type="entry name" value="12S RRNA N4-METHYLCYTIDINE METHYLTRANSFERASE"/>
    <property type="match status" value="1"/>
</dbReference>
<keyword evidence="11" id="KW-1185">Reference proteome</keyword>
<dbReference type="RefSeq" id="WP_002848952.1">
    <property type="nucleotide sequence ID" value="NZ_AABUZP020000044.1"/>
</dbReference>
<dbReference type="GO" id="GO:0005737">
    <property type="term" value="C:cytoplasm"/>
    <property type="evidence" value="ECO:0007669"/>
    <property type="project" value="UniProtKB-SubCell"/>
</dbReference>
<dbReference type="SUPFAM" id="SSF53335">
    <property type="entry name" value="S-adenosyl-L-methionine-dependent methyltransferases"/>
    <property type="match status" value="1"/>
</dbReference>
<evidence type="ECO:0000256" key="1">
    <source>
        <dbReference type="ARBA" id="ARBA00010396"/>
    </source>
</evidence>
<dbReference type="SUPFAM" id="SSF81799">
    <property type="entry name" value="Putative methyltransferase TM0872, insert domain"/>
    <property type="match status" value="1"/>
</dbReference>
<comment type="similarity">
    <text evidence="1 7">Belongs to the methyltransferase superfamily. RsmH family.</text>
</comment>
<protein>
    <recommendedName>
        <fullName evidence="7">Ribosomal RNA small subunit methyltransferase H</fullName>
        <ecNumber evidence="7">2.1.1.199</ecNumber>
    </recommendedName>
    <alternativeName>
        <fullName evidence="7">16S rRNA m(4)C1402 methyltransferase</fullName>
    </alternativeName>
    <alternativeName>
        <fullName evidence="7">rRNA (cytosine-N(4)-)-methyltransferase RsmH</fullName>
    </alternativeName>
</protein>
<evidence type="ECO:0000256" key="5">
    <source>
        <dbReference type="ARBA" id="ARBA00022679"/>
    </source>
</evidence>
<dbReference type="EMBL" id="AABTCC010000004">
    <property type="protein sequence ID" value="EAI8858637.1"/>
    <property type="molecule type" value="Genomic_DNA"/>
</dbReference>
<dbReference type="Proteomes" id="UP000557842">
    <property type="component" value="Unassembled WGS sequence"/>
</dbReference>
<comment type="function">
    <text evidence="7">Specifically methylates the N4 position of cytidine in position 1402 (C1402) of 16S rRNA.</text>
</comment>
<sequence length="307" mass="34557">MDSPHIPVLLKPVLNSFKDIKNGTILDCTLGYGGHSEAILISNPNLKIIACDRDSESLSFCKAKFEKYSDRIKIYKSNFAGILNKIDHEDIRGILADIGVSSLQLDLDERGFSINSNNLDMRMDKNQTFSAKELINSYSKDQLADIFYKYAELPNAKSLAQKIVDARDKSPIKSAKELSSIIGRSNLKNRSVSIAILAFQAIRIEVNKELDELNNLLNLIKSSKINNAILDIISFHSLEDKIAKSTFKEWEKSCICDNFVMKCECGNNHSIGKILTKKPITPSEDEIKQNPRSSCAKMRIFHIQRNV</sequence>
<comment type="subcellular location">
    <subcellularLocation>
        <location evidence="7">Cytoplasm</location>
    </subcellularLocation>
</comment>
<feature type="binding site" evidence="7">
    <location>
        <position position="97"/>
    </location>
    <ligand>
        <name>S-adenosyl-L-methionine</name>
        <dbReference type="ChEBI" id="CHEBI:59789"/>
    </ligand>
</feature>
<dbReference type="Gene3D" id="3.40.50.150">
    <property type="entry name" value="Vaccinia Virus protein VP39"/>
    <property type="match status" value="1"/>
</dbReference>
<comment type="catalytic activity">
    <reaction evidence="7">
        <text>cytidine(1402) in 16S rRNA + S-adenosyl-L-methionine = N(4)-methylcytidine(1402) in 16S rRNA + S-adenosyl-L-homocysteine + H(+)</text>
        <dbReference type="Rhea" id="RHEA:42928"/>
        <dbReference type="Rhea" id="RHEA-COMP:10286"/>
        <dbReference type="Rhea" id="RHEA-COMP:10287"/>
        <dbReference type="ChEBI" id="CHEBI:15378"/>
        <dbReference type="ChEBI" id="CHEBI:57856"/>
        <dbReference type="ChEBI" id="CHEBI:59789"/>
        <dbReference type="ChEBI" id="CHEBI:74506"/>
        <dbReference type="ChEBI" id="CHEBI:82748"/>
        <dbReference type="EC" id="2.1.1.199"/>
    </reaction>
</comment>
<evidence type="ECO:0000256" key="2">
    <source>
        <dbReference type="ARBA" id="ARBA00022490"/>
    </source>
</evidence>
<dbReference type="PIRSF" id="PIRSF004486">
    <property type="entry name" value="MraW"/>
    <property type="match status" value="1"/>
</dbReference>
<organism evidence="10">
    <name type="scientific">Campylobacter fetus</name>
    <dbReference type="NCBI Taxonomy" id="196"/>
    <lineage>
        <taxon>Bacteria</taxon>
        <taxon>Pseudomonadati</taxon>
        <taxon>Campylobacterota</taxon>
        <taxon>Epsilonproteobacteria</taxon>
        <taxon>Campylobacterales</taxon>
        <taxon>Campylobacteraceae</taxon>
        <taxon>Campylobacter</taxon>
    </lineage>
</organism>
<feature type="binding site" evidence="7">
    <location>
        <begin position="33"/>
        <end position="35"/>
    </location>
    <ligand>
        <name>S-adenosyl-L-methionine</name>
        <dbReference type="ChEBI" id="CHEBI:59789"/>
    </ligand>
</feature>
<dbReference type="Proteomes" id="UP000535509">
    <property type="component" value="Unassembled WGS sequence"/>
</dbReference>
<evidence type="ECO:0000256" key="7">
    <source>
        <dbReference type="HAMAP-Rule" id="MF_01007"/>
    </source>
</evidence>
<evidence type="ECO:0000313" key="8">
    <source>
        <dbReference type="EMBL" id="EAI5408042.1"/>
    </source>
</evidence>
<dbReference type="OMA" id="NPAKRTF"/>
<dbReference type="NCBIfam" id="TIGR00006">
    <property type="entry name" value="16S rRNA (cytosine(1402)-N(4))-methyltransferase RsmH"/>
    <property type="match status" value="1"/>
</dbReference>
<dbReference type="Pfam" id="PF01795">
    <property type="entry name" value="Methyltransf_5"/>
    <property type="match status" value="1"/>
</dbReference>
<dbReference type="InterPro" id="IPR029063">
    <property type="entry name" value="SAM-dependent_MTases_sf"/>
</dbReference>
<dbReference type="GO" id="GO:0070475">
    <property type="term" value="P:rRNA base methylation"/>
    <property type="evidence" value="ECO:0007669"/>
    <property type="project" value="UniProtKB-UniRule"/>
</dbReference>
<keyword evidence="5 7" id="KW-0808">Transferase</keyword>
<dbReference type="AlphaFoldDB" id="A0A5L4XJF7"/>
<keyword evidence="3 7" id="KW-0698">rRNA processing</keyword>
<dbReference type="EMBL" id="AABQDW010000007">
    <property type="protein sequence ID" value="EAI5408042.1"/>
    <property type="molecule type" value="Genomic_DNA"/>
</dbReference>
<dbReference type="HAMAP" id="MF_01007">
    <property type="entry name" value="16SrRNA_methyltr_H"/>
    <property type="match status" value="1"/>
</dbReference>
<dbReference type="GeneID" id="61064413"/>
<keyword evidence="6 7" id="KW-0949">S-adenosyl-L-methionine</keyword>
<keyword evidence="2 7" id="KW-0963">Cytoplasm</keyword>
<evidence type="ECO:0000256" key="6">
    <source>
        <dbReference type="ARBA" id="ARBA00022691"/>
    </source>
</evidence>
<dbReference type="EC" id="2.1.1.199" evidence="7"/>
<dbReference type="EMBL" id="AACCXM010000005">
    <property type="protein sequence ID" value="EAK0469034.1"/>
    <property type="molecule type" value="Genomic_DNA"/>
</dbReference>
<comment type="caution">
    <text evidence="10">The sequence shown here is derived from an EMBL/GenBank/DDBJ whole genome shotgun (WGS) entry which is preliminary data.</text>
</comment>
<dbReference type="InterPro" id="IPR002903">
    <property type="entry name" value="RsmH"/>
</dbReference>
<evidence type="ECO:0000313" key="11">
    <source>
        <dbReference type="Proteomes" id="UP000535509"/>
    </source>
</evidence>
<evidence type="ECO:0000313" key="10">
    <source>
        <dbReference type="EMBL" id="EAK0469034.1"/>
    </source>
</evidence>
<accession>A0A5L4XJF7</accession>
<proteinExistence type="inferred from homology"/>
<name>A0A5L4XJF7_CAMFE</name>
<evidence type="ECO:0000256" key="3">
    <source>
        <dbReference type="ARBA" id="ARBA00022552"/>
    </source>
</evidence>
<evidence type="ECO:0000313" key="12">
    <source>
        <dbReference type="Proteomes" id="UP000557842"/>
    </source>
</evidence>
<reference evidence="10 12" key="1">
    <citation type="submission" date="2018-05" db="EMBL/GenBank/DDBJ databases">
        <authorList>
            <consortium name="PulseNet: The National Subtyping Network for Foodborne Disease Surveillance"/>
            <person name="Tarr C.L."/>
            <person name="Trees E."/>
            <person name="Katz L.S."/>
            <person name="Carleton-Romer H.A."/>
            <person name="Stroika S."/>
            <person name="Kucerova Z."/>
            <person name="Roache K.F."/>
            <person name="Sabol A.L."/>
            <person name="Besser J."/>
            <person name="Gerner-Smidt P."/>
        </authorList>
    </citation>
    <scope>NUCLEOTIDE SEQUENCE</scope>
    <source>
        <strain evidence="8 12">2016D-0221</strain>
        <strain evidence="10">D4313</strain>
        <strain evidence="9 11">PNUSAC001503</strain>
    </source>
</reference>
<dbReference type="SMR" id="A0A5L4XJF7"/>